<dbReference type="SUPFAM" id="SSF82866">
    <property type="entry name" value="Multidrug efflux transporter AcrB transmembrane domain"/>
    <property type="match status" value="2"/>
</dbReference>
<comment type="caution">
    <text evidence="9">The sequence shown here is derived from an EMBL/GenBank/DDBJ whole genome shotgun (WGS) entry which is preliminary data.</text>
</comment>
<sequence length="750" mass="78642">MVKIAPQEGHTTVLQSGEQTVPAQLAKRRAAGVLVLACLAACCAVWVLLGVGSRPSPESWTPPSAESLRADEFLASRFTTGEPHLALVATSSGSVDDPRVTRAGQKLLEGLAADPRTEWVRGYWPLRLPEFRTADGRRALVLVRFRGDEQAVRTAANHVMTRYTGKTGPGEVLKVSAGGEDAVLSESERLSERGLLLAEFIAAPAILLILLWVFASAVAALLPVVVGAFAVVVAGACLRLLDGVVPVSAFSVSVTTALGFGLAVDYSLLLVSRYREEVAAGNTPDAAVEVTLRTAGRAVAFSGATVVAALCTLLVVPLPLLRSLAFGGTAIVVTSVVGALAVVPALLVVLGARIDRGDVFARLRRPRGGRRESDSWARLARWVVRRPAAVALAGFAFLVLLAVPALQVRFGVYADATLPGSSPVAATARTLRTEFGSAASGAPSVVLPGLNAEADSRERAALDGYARRLSRVSGVALVDTVTGVYQDGNRSPLPAARAASFAAASASRLSVTPQAYARAPLTPEGSRLVERLRRVPAPVPALVGGPGARLADTEKVMTDRLPLVAVLACGGTFLLLLLYTRSLLVPVKAVLLNMLSLAATFGVLVAVFQEGWFPGVSPAGITDVLIPLMFAVAFGLSMDYEVFLLSRILEEHRRGSPTPLAVATGLQQTGRLFTSAALVFAVSMSSLALSGLLHLRVVGVGLAVAVLVDCTVVRALLVPAVMQLAGRVNWWLPTWRGSLQRGAVPKTWSQ</sequence>
<dbReference type="Proteomes" id="UP001271274">
    <property type="component" value="Unassembled WGS sequence"/>
</dbReference>
<keyword evidence="4 7" id="KW-0812">Transmembrane</keyword>
<feature type="transmembrane region" description="Helical" evidence="7">
    <location>
        <begin position="628"/>
        <end position="649"/>
    </location>
</feature>
<evidence type="ECO:0000256" key="6">
    <source>
        <dbReference type="ARBA" id="ARBA00023136"/>
    </source>
</evidence>
<evidence type="ECO:0000313" key="9">
    <source>
        <dbReference type="EMBL" id="MDX3705720.1"/>
    </source>
</evidence>
<dbReference type="InterPro" id="IPR050545">
    <property type="entry name" value="Mycobact_MmpL"/>
</dbReference>
<keyword evidence="6 7" id="KW-0472">Membrane</keyword>
<dbReference type="RefSeq" id="WP_063776366.1">
    <property type="nucleotide sequence ID" value="NZ_JARAYT010000021.1"/>
</dbReference>
<keyword evidence="5 7" id="KW-1133">Transmembrane helix</keyword>
<feature type="transmembrane region" description="Helical" evidence="7">
    <location>
        <begin position="298"/>
        <end position="318"/>
    </location>
</feature>
<evidence type="ECO:0000256" key="2">
    <source>
        <dbReference type="ARBA" id="ARBA00010157"/>
    </source>
</evidence>
<dbReference type="Pfam" id="PF03176">
    <property type="entry name" value="MMPL"/>
    <property type="match status" value="2"/>
</dbReference>
<feature type="transmembrane region" description="Helical" evidence="7">
    <location>
        <begin position="221"/>
        <end position="241"/>
    </location>
</feature>
<proteinExistence type="inferred from homology"/>
<evidence type="ECO:0000313" key="10">
    <source>
        <dbReference type="Proteomes" id="UP001271274"/>
    </source>
</evidence>
<evidence type="ECO:0000256" key="1">
    <source>
        <dbReference type="ARBA" id="ARBA00004651"/>
    </source>
</evidence>
<feature type="transmembrane region" description="Helical" evidence="7">
    <location>
        <begin position="247"/>
        <end position="271"/>
    </location>
</feature>
<keyword evidence="3" id="KW-1003">Cell membrane</keyword>
<name>A0ABU4NSX5_9ACTN</name>
<gene>
    <name evidence="9" type="ORF">PV662_39455</name>
</gene>
<evidence type="ECO:0000256" key="7">
    <source>
        <dbReference type="SAM" id="Phobius"/>
    </source>
</evidence>
<feature type="domain" description="Membrane transport protein MMPL" evidence="8">
    <location>
        <begin position="60"/>
        <end position="389"/>
    </location>
</feature>
<feature type="transmembrane region" description="Helical" evidence="7">
    <location>
        <begin position="324"/>
        <end position="352"/>
    </location>
</feature>
<evidence type="ECO:0000256" key="5">
    <source>
        <dbReference type="ARBA" id="ARBA00022989"/>
    </source>
</evidence>
<feature type="transmembrane region" description="Helical" evidence="7">
    <location>
        <begin position="30"/>
        <end position="49"/>
    </location>
</feature>
<feature type="transmembrane region" description="Helical" evidence="7">
    <location>
        <begin position="194"/>
        <end position="214"/>
    </location>
</feature>
<reference evidence="9 10" key="1">
    <citation type="journal article" date="2023" name="Microb. Genom.">
        <title>Mesoterricola silvestris gen. nov., sp. nov., Mesoterricola sediminis sp. nov., Geothrix oryzae sp. nov., Geothrix edaphica sp. nov., Geothrix rubra sp. nov., and Geothrix limicola sp. nov., six novel members of Acidobacteriota isolated from soils.</title>
        <authorList>
            <person name="Weisberg A.J."/>
            <person name="Pearce E."/>
            <person name="Kramer C.G."/>
            <person name="Chang J.H."/>
            <person name="Clarke C.R."/>
        </authorList>
    </citation>
    <scope>NUCLEOTIDE SEQUENCE [LARGE SCALE GENOMIC DNA]</scope>
    <source>
        <strain evidence="9 10">ID09-01A</strain>
    </source>
</reference>
<feature type="transmembrane region" description="Helical" evidence="7">
    <location>
        <begin position="590"/>
        <end position="608"/>
    </location>
</feature>
<feature type="transmembrane region" description="Helical" evidence="7">
    <location>
        <begin position="561"/>
        <end position="578"/>
    </location>
</feature>
<dbReference type="PANTHER" id="PTHR33406:SF11">
    <property type="entry name" value="MEMBRANE PROTEIN SCO6666-RELATED"/>
    <property type="match status" value="1"/>
</dbReference>
<feature type="transmembrane region" description="Helical" evidence="7">
    <location>
        <begin position="695"/>
        <end position="717"/>
    </location>
</feature>
<protein>
    <submittedName>
        <fullName evidence="9">MMPL family transporter</fullName>
    </submittedName>
</protein>
<organism evidence="9 10">
    <name type="scientific">Streptomyces europaeiscabiei</name>
    <dbReference type="NCBI Taxonomy" id="146819"/>
    <lineage>
        <taxon>Bacteria</taxon>
        <taxon>Bacillati</taxon>
        <taxon>Actinomycetota</taxon>
        <taxon>Actinomycetes</taxon>
        <taxon>Kitasatosporales</taxon>
        <taxon>Streptomycetaceae</taxon>
        <taxon>Streptomyces</taxon>
    </lineage>
</organism>
<feature type="domain" description="Membrane transport protein MMPL" evidence="8">
    <location>
        <begin position="529"/>
        <end position="736"/>
    </location>
</feature>
<evidence type="ECO:0000256" key="4">
    <source>
        <dbReference type="ARBA" id="ARBA00022692"/>
    </source>
</evidence>
<comment type="subcellular location">
    <subcellularLocation>
        <location evidence="1">Cell membrane</location>
        <topology evidence="1">Multi-pass membrane protein</topology>
    </subcellularLocation>
</comment>
<dbReference type="Gene3D" id="1.20.1640.10">
    <property type="entry name" value="Multidrug efflux transporter AcrB transmembrane domain"/>
    <property type="match status" value="2"/>
</dbReference>
<keyword evidence="10" id="KW-1185">Reference proteome</keyword>
<feature type="transmembrane region" description="Helical" evidence="7">
    <location>
        <begin position="670"/>
        <end position="689"/>
    </location>
</feature>
<evidence type="ECO:0000256" key="3">
    <source>
        <dbReference type="ARBA" id="ARBA00022475"/>
    </source>
</evidence>
<accession>A0ABU4NSX5</accession>
<dbReference type="PANTHER" id="PTHR33406">
    <property type="entry name" value="MEMBRANE PROTEIN MJ1562-RELATED"/>
    <property type="match status" value="1"/>
</dbReference>
<dbReference type="InterPro" id="IPR004869">
    <property type="entry name" value="MMPL_dom"/>
</dbReference>
<comment type="similarity">
    <text evidence="2">Belongs to the resistance-nodulation-cell division (RND) (TC 2.A.6) family. MmpL subfamily.</text>
</comment>
<feature type="transmembrane region" description="Helical" evidence="7">
    <location>
        <begin position="388"/>
        <end position="406"/>
    </location>
</feature>
<dbReference type="EMBL" id="JARAYU010000020">
    <property type="protein sequence ID" value="MDX3705720.1"/>
    <property type="molecule type" value="Genomic_DNA"/>
</dbReference>
<evidence type="ECO:0000259" key="8">
    <source>
        <dbReference type="Pfam" id="PF03176"/>
    </source>
</evidence>